<evidence type="ECO:0000259" key="2">
    <source>
        <dbReference type="Pfam" id="PF26107"/>
    </source>
</evidence>
<feature type="domain" description="DNA-binding transcriptional repressor CapW C-terminal dimerisation" evidence="2">
    <location>
        <begin position="203"/>
        <end position="250"/>
    </location>
</feature>
<dbReference type="AlphaFoldDB" id="Q39PM7"/>
<dbReference type="Proteomes" id="UP000002705">
    <property type="component" value="Chromosome 3"/>
</dbReference>
<dbReference type="GeneID" id="45091966"/>
<dbReference type="Pfam" id="PF26109">
    <property type="entry name" value="WHD_BrxR"/>
    <property type="match status" value="1"/>
</dbReference>
<feature type="domain" description="WYL" evidence="1">
    <location>
        <begin position="116"/>
        <end position="181"/>
    </location>
</feature>
<dbReference type="InterPro" id="IPR059019">
    <property type="entry name" value="WHD_CapW"/>
</dbReference>
<dbReference type="InterPro" id="IPR016634">
    <property type="entry name" value="CapW-like"/>
</dbReference>
<proteinExistence type="predicted"/>
<reference evidence="4" key="1">
    <citation type="submission" date="2009-01" db="EMBL/GenBank/DDBJ databases">
        <title>Complete sequence of chromosome 3 of Burkholderia sp. 383.</title>
        <authorList>
            <consortium name="US DOE Joint Genome Institute"/>
            <person name="Copeland A."/>
            <person name="Lucas S."/>
            <person name="Lapidus A."/>
            <person name="Barry K."/>
            <person name="Detter J.C."/>
            <person name="Glavina T."/>
            <person name="Hammon N."/>
            <person name="Israni S."/>
            <person name="Pitluck S."/>
            <person name="Chain P."/>
            <person name="Malfatti S."/>
            <person name="Shin M."/>
            <person name="Vergez L."/>
            <person name="Schmutz J."/>
            <person name="Larimer F."/>
            <person name="Land M."/>
            <person name="Kyrpides N."/>
            <person name="Lykidis A."/>
            <person name="Richardson P."/>
        </authorList>
    </citation>
    <scope>NUCLEOTIDE SEQUENCE</scope>
    <source>
        <strain evidence="4">383</strain>
    </source>
</reference>
<dbReference type="RefSeq" id="WP_011349233.1">
    <property type="nucleotide sequence ID" value="NC_007509.1"/>
</dbReference>
<organism evidence="4 5">
    <name type="scientific">Burkholderia lata (strain ATCC 17760 / DSM 23089 / LMG 22485 / NCIMB 9086 / R18194 / 383)</name>
    <dbReference type="NCBI Taxonomy" id="482957"/>
    <lineage>
        <taxon>Bacteria</taxon>
        <taxon>Pseudomonadati</taxon>
        <taxon>Pseudomonadota</taxon>
        <taxon>Betaproteobacteria</taxon>
        <taxon>Burkholderiales</taxon>
        <taxon>Burkholderiaceae</taxon>
        <taxon>Burkholderia</taxon>
        <taxon>Burkholderia cepacia complex</taxon>
    </lineage>
</organism>
<evidence type="ECO:0000313" key="4">
    <source>
        <dbReference type="EMBL" id="ABB05589.1"/>
    </source>
</evidence>
<dbReference type="HOGENOM" id="CLU_054168_2_0_4"/>
<dbReference type="PANTHER" id="PTHR34580">
    <property type="match status" value="1"/>
</dbReference>
<accession>Q39PM7</accession>
<dbReference type="InterPro" id="IPR059020">
    <property type="entry name" value="CapW_CTD"/>
</dbReference>
<dbReference type="PANTHER" id="PTHR34580:SF3">
    <property type="entry name" value="PROTEIN PAFB"/>
    <property type="match status" value="1"/>
</dbReference>
<evidence type="ECO:0000313" key="5">
    <source>
        <dbReference type="Proteomes" id="UP000002705"/>
    </source>
</evidence>
<dbReference type="PROSITE" id="PS52050">
    <property type="entry name" value="WYL"/>
    <property type="match status" value="1"/>
</dbReference>
<dbReference type="Pfam" id="PF26107">
    <property type="entry name" value="BrxR_CTD"/>
    <property type="match status" value="1"/>
</dbReference>
<protein>
    <submittedName>
        <fullName evidence="4">Uncharacterized protein</fullName>
    </submittedName>
</protein>
<dbReference type="Pfam" id="PF13280">
    <property type="entry name" value="WYL"/>
    <property type="match status" value="1"/>
</dbReference>
<dbReference type="PATRIC" id="fig|482957.22.peg.7033"/>
<dbReference type="InterPro" id="IPR051534">
    <property type="entry name" value="CBASS_pafABC_assoc_protein"/>
</dbReference>
<dbReference type="PIRSF" id="PIRSF015558">
    <property type="entry name" value="Txn_reg_DeoR_prd"/>
    <property type="match status" value="1"/>
</dbReference>
<dbReference type="InterPro" id="IPR026881">
    <property type="entry name" value="WYL_dom"/>
</dbReference>
<name>Q39PM7_BURL3</name>
<sequence length="268" mass="30967">MSKDISSPAAADLPFTVRQRLEHIERCLLWKGELQRADLVDRFGVNPAQAATDFSTYMAVAVGNMDYNKSRKRYLPTPGFKPRFIQPQSLDEFVPMASSLVRVEPWPLPQRAASSETLQAVVRAIREKEALEVRYQSMTDPKSSWRWLSPHAFASDGERWHVRAFCHKHEEFRDFVLGRIIATRRTRSTDVVADQDTDWQTFATVIVKPNPQLSEEQCAAIAAEYNMPRSQKMELRLRRSMLFYLEARFMPKPDWVAEAHQLIVAEIK</sequence>
<keyword evidence="5" id="KW-1185">Reference proteome</keyword>
<evidence type="ECO:0000259" key="3">
    <source>
        <dbReference type="Pfam" id="PF26109"/>
    </source>
</evidence>
<evidence type="ECO:0000259" key="1">
    <source>
        <dbReference type="Pfam" id="PF13280"/>
    </source>
</evidence>
<feature type="domain" description="DNA-binding transcriptional repressor CapW winged helix-turn-helix" evidence="3">
    <location>
        <begin position="17"/>
        <end position="89"/>
    </location>
</feature>
<dbReference type="KEGG" id="bur:Bcep18194_C6538"/>
<gene>
    <name evidence="4" type="ordered locus">Bcep18194_C6538</name>
</gene>
<dbReference type="EMBL" id="CP000150">
    <property type="protein sequence ID" value="ABB05589.1"/>
    <property type="molecule type" value="Genomic_DNA"/>
</dbReference>